<protein>
    <submittedName>
        <fullName evidence="1">Uncharacterized protein</fullName>
    </submittedName>
</protein>
<reference evidence="1 2" key="1">
    <citation type="journal article" date="2003" name="Nature">
        <title>Genome divergence in two Prochlorococcus ecotypes reflects oceanic niche differentiation.</title>
        <authorList>
            <person name="Rocap G."/>
            <person name="Larimer F.W."/>
            <person name="Lamerdin J.E."/>
            <person name="Malfatti S."/>
            <person name="Chain P."/>
            <person name="Ahlgren N.A."/>
            <person name="Arellano A."/>
            <person name="Coleman M."/>
            <person name="Hauser L."/>
            <person name="Hess W.R."/>
            <person name="Johnson Z.I."/>
            <person name="Land M.L."/>
            <person name="Lindell D."/>
            <person name="Post A.F."/>
            <person name="Regala W."/>
            <person name="Shah M."/>
            <person name="Shaw S.L."/>
            <person name="Steglich C."/>
            <person name="Sullivan M.B."/>
            <person name="Ting C.S."/>
            <person name="Tolonen A."/>
            <person name="Webb E.A."/>
            <person name="Zinser E.R."/>
            <person name="Chisholm S.W."/>
        </authorList>
    </citation>
    <scope>NUCLEOTIDE SEQUENCE [LARGE SCALE GENOMIC DNA]</scope>
    <source>
        <strain evidence="2">CCMP1986 / NIES-2087 / MED4</strain>
    </source>
</reference>
<sequence length="83" mass="9644">MIVFNLIKDKIMSEKNIENKNPVLTFEGGEYNLNDLTSETKELIKGLQIAETQLKMHEDTFKLLSIGRNSLTNQLRENLKNYE</sequence>
<name>Q7V1N7_PROMP</name>
<dbReference type="EMBL" id="BX548174">
    <property type="protein sequence ID" value="CAE19285.1"/>
    <property type="molecule type" value="Genomic_DNA"/>
</dbReference>
<gene>
    <name evidence="1" type="ordered locus">PMM0826</name>
</gene>
<accession>Q7V1N7</accession>
<evidence type="ECO:0000313" key="1">
    <source>
        <dbReference type="EMBL" id="CAE19285.1"/>
    </source>
</evidence>
<dbReference type="STRING" id="59919.PMM0826"/>
<evidence type="ECO:0000313" key="2">
    <source>
        <dbReference type="Proteomes" id="UP000001026"/>
    </source>
</evidence>
<dbReference type="InterPro" id="IPR045615">
    <property type="entry name" value="DUF6447"/>
</dbReference>
<organism evidence="1 2">
    <name type="scientific">Prochlorococcus marinus subsp. pastoris (strain CCMP1986 / NIES-2087 / MED4)</name>
    <dbReference type="NCBI Taxonomy" id="59919"/>
    <lineage>
        <taxon>Bacteria</taxon>
        <taxon>Bacillati</taxon>
        <taxon>Cyanobacteriota</taxon>
        <taxon>Cyanophyceae</taxon>
        <taxon>Synechococcales</taxon>
        <taxon>Prochlorococcaceae</taxon>
        <taxon>Prochlorococcus</taxon>
    </lineage>
</organism>
<dbReference type="AlphaFoldDB" id="Q7V1N7"/>
<dbReference type="HOGENOM" id="CLU_180037_0_0_3"/>
<dbReference type="KEGG" id="pmm:PMM0826"/>
<dbReference type="Pfam" id="PF20045">
    <property type="entry name" value="DUF6447"/>
    <property type="match status" value="1"/>
</dbReference>
<dbReference type="Proteomes" id="UP000001026">
    <property type="component" value="Chromosome"/>
</dbReference>
<proteinExistence type="predicted"/>